<dbReference type="Gene3D" id="1.10.357.10">
    <property type="entry name" value="Tetracycline Repressor, domain 2"/>
    <property type="match status" value="1"/>
</dbReference>
<gene>
    <name evidence="6" type="ORF">BJ987_003398</name>
</gene>
<keyword evidence="3" id="KW-0804">Transcription</keyword>
<dbReference type="SUPFAM" id="SSF46689">
    <property type="entry name" value="Homeodomain-like"/>
    <property type="match status" value="1"/>
</dbReference>
<keyword evidence="2 4" id="KW-0238">DNA-binding</keyword>
<evidence type="ECO:0000256" key="1">
    <source>
        <dbReference type="ARBA" id="ARBA00023015"/>
    </source>
</evidence>
<evidence type="ECO:0000256" key="2">
    <source>
        <dbReference type="ARBA" id="ARBA00023125"/>
    </source>
</evidence>
<evidence type="ECO:0000313" key="6">
    <source>
        <dbReference type="EMBL" id="MBP2190497.1"/>
    </source>
</evidence>
<keyword evidence="1" id="KW-0805">Transcription regulation</keyword>
<dbReference type="InterPro" id="IPR001647">
    <property type="entry name" value="HTH_TetR"/>
</dbReference>
<dbReference type="PRINTS" id="PR00455">
    <property type="entry name" value="HTHTETR"/>
</dbReference>
<evidence type="ECO:0000259" key="5">
    <source>
        <dbReference type="PROSITE" id="PS50977"/>
    </source>
</evidence>
<evidence type="ECO:0000256" key="4">
    <source>
        <dbReference type="PROSITE-ProRule" id="PRU00335"/>
    </source>
</evidence>
<evidence type="ECO:0000313" key="7">
    <source>
        <dbReference type="Proteomes" id="UP001519325"/>
    </source>
</evidence>
<evidence type="ECO:0000256" key="3">
    <source>
        <dbReference type="ARBA" id="ARBA00023163"/>
    </source>
</evidence>
<dbReference type="InterPro" id="IPR009057">
    <property type="entry name" value="Homeodomain-like_sf"/>
</dbReference>
<dbReference type="Proteomes" id="UP001519325">
    <property type="component" value="Unassembled WGS sequence"/>
</dbReference>
<comment type="caution">
    <text evidence="6">The sequence shown here is derived from an EMBL/GenBank/DDBJ whole genome shotgun (WGS) entry which is preliminary data.</text>
</comment>
<sequence length="199" mass="21446">MRRDQSRQRNRESLMDAAVAEIAAKGYQAARLEDIAARADLTTGAIYSIFGSKRGLLLAASRRLLDGQVEALAALSDPELSLTEVLDGLAGYAHRMATAELRGMQMAFQLEAMAVAFREPELMATITQSQDITDAMTDLLTGRRIDTSGATTTPEQAQRLQPAVEGLITGLAQLVALGITEVSAEYFTESMRALIALIV</sequence>
<feature type="domain" description="HTH tetR-type" evidence="5">
    <location>
        <begin position="8"/>
        <end position="68"/>
    </location>
</feature>
<accession>A0ABS4QFP4</accession>
<dbReference type="RefSeq" id="WP_209890703.1">
    <property type="nucleotide sequence ID" value="NZ_JAGGMR010000001.1"/>
</dbReference>
<protein>
    <submittedName>
        <fullName evidence="6">AcrR family transcriptional regulator</fullName>
    </submittedName>
</protein>
<proteinExistence type="predicted"/>
<feature type="DNA-binding region" description="H-T-H motif" evidence="4">
    <location>
        <begin position="31"/>
        <end position="50"/>
    </location>
</feature>
<dbReference type="InterPro" id="IPR050109">
    <property type="entry name" value="HTH-type_TetR-like_transc_reg"/>
</dbReference>
<dbReference type="PANTHER" id="PTHR30055:SF234">
    <property type="entry name" value="HTH-TYPE TRANSCRIPTIONAL REGULATOR BETI"/>
    <property type="match status" value="1"/>
</dbReference>
<dbReference type="EMBL" id="JAGGMR010000001">
    <property type="protein sequence ID" value="MBP2190497.1"/>
    <property type="molecule type" value="Genomic_DNA"/>
</dbReference>
<dbReference type="PROSITE" id="PS50977">
    <property type="entry name" value="HTH_TETR_2"/>
    <property type="match status" value="1"/>
</dbReference>
<organism evidence="6 7">
    <name type="scientific">Nocardia goodfellowii</name>
    <dbReference type="NCBI Taxonomy" id="882446"/>
    <lineage>
        <taxon>Bacteria</taxon>
        <taxon>Bacillati</taxon>
        <taxon>Actinomycetota</taxon>
        <taxon>Actinomycetes</taxon>
        <taxon>Mycobacteriales</taxon>
        <taxon>Nocardiaceae</taxon>
        <taxon>Nocardia</taxon>
    </lineage>
</organism>
<name>A0ABS4QFP4_9NOCA</name>
<reference evidence="6 7" key="1">
    <citation type="submission" date="2021-03" db="EMBL/GenBank/DDBJ databases">
        <title>Sequencing the genomes of 1000 actinobacteria strains.</title>
        <authorList>
            <person name="Klenk H.-P."/>
        </authorList>
    </citation>
    <scope>NUCLEOTIDE SEQUENCE [LARGE SCALE GENOMIC DNA]</scope>
    <source>
        <strain evidence="6 7">DSM 45516</strain>
    </source>
</reference>
<dbReference type="Pfam" id="PF00440">
    <property type="entry name" value="TetR_N"/>
    <property type="match status" value="1"/>
</dbReference>
<dbReference type="PANTHER" id="PTHR30055">
    <property type="entry name" value="HTH-TYPE TRANSCRIPTIONAL REGULATOR RUTR"/>
    <property type="match status" value="1"/>
</dbReference>
<keyword evidence="7" id="KW-1185">Reference proteome</keyword>